<proteinExistence type="predicted"/>
<name>A0A514CE88_9BACT</name>
<dbReference type="AlphaFoldDB" id="A0A514CE88"/>
<dbReference type="EMBL" id="CP041253">
    <property type="protein sequence ID" value="QDH78135.1"/>
    <property type="molecule type" value="Genomic_DNA"/>
</dbReference>
<feature type="signal peptide" evidence="2">
    <location>
        <begin position="1"/>
        <end position="19"/>
    </location>
</feature>
<sequence>MKKLFLLGLFALTVSFAQAQSAGDIRLQVGGDFGFDTELFGLNFGGEYLITDNISAAPNFTIYFPDGYNASTLNIDARYYFTRDILQWYGLLGFTNNWASAEYMGFEDKNSRAGANIGAGGVLKFADNFAFNPELKYQAQKGGQAVFRLALVYLLP</sequence>
<feature type="chain" id="PRO_5021799823" description="Outer membrane protein beta-barrel domain-containing protein" evidence="2">
    <location>
        <begin position="20"/>
        <end position="156"/>
    </location>
</feature>
<keyword evidence="5" id="KW-1185">Reference proteome</keyword>
<accession>A0A514CE88</accession>
<dbReference type="SUPFAM" id="SSF56925">
    <property type="entry name" value="OMPA-like"/>
    <property type="match status" value="1"/>
</dbReference>
<evidence type="ECO:0000313" key="4">
    <source>
        <dbReference type="EMBL" id="QDH78135.1"/>
    </source>
</evidence>
<reference evidence="4 5" key="1">
    <citation type="submission" date="2019-06" db="EMBL/GenBank/DDBJ databases">
        <title>Echinicola alkalisoli sp. nov. isolated from saline soil.</title>
        <authorList>
            <person name="Sun J.-Q."/>
            <person name="Xu L."/>
        </authorList>
    </citation>
    <scope>NUCLEOTIDE SEQUENCE [LARGE SCALE GENOMIC DNA]</scope>
    <source>
        <strain evidence="4 5">LN3S3</strain>
    </source>
</reference>
<evidence type="ECO:0000256" key="2">
    <source>
        <dbReference type="SAM" id="SignalP"/>
    </source>
</evidence>
<protein>
    <recommendedName>
        <fullName evidence="3">Outer membrane protein beta-barrel domain-containing protein</fullName>
    </recommendedName>
</protein>
<dbReference type="RefSeq" id="WP_141613396.1">
    <property type="nucleotide sequence ID" value="NZ_CP041253.1"/>
</dbReference>
<dbReference type="InterPro" id="IPR027385">
    <property type="entry name" value="Beta-barrel_OMP"/>
</dbReference>
<dbReference type="Gene3D" id="2.40.160.20">
    <property type="match status" value="1"/>
</dbReference>
<gene>
    <name evidence="4" type="ORF">FKX85_03415</name>
</gene>
<evidence type="ECO:0000259" key="3">
    <source>
        <dbReference type="Pfam" id="PF13505"/>
    </source>
</evidence>
<dbReference type="KEGG" id="echi:FKX85_03415"/>
<feature type="domain" description="Outer membrane protein beta-barrel" evidence="3">
    <location>
        <begin position="8"/>
        <end position="137"/>
    </location>
</feature>
<dbReference type="OrthoDB" id="1122114at2"/>
<evidence type="ECO:0000256" key="1">
    <source>
        <dbReference type="ARBA" id="ARBA00022729"/>
    </source>
</evidence>
<evidence type="ECO:0000313" key="5">
    <source>
        <dbReference type="Proteomes" id="UP000316614"/>
    </source>
</evidence>
<keyword evidence="1 2" id="KW-0732">Signal</keyword>
<dbReference type="Pfam" id="PF13505">
    <property type="entry name" value="OMP_b-brl"/>
    <property type="match status" value="1"/>
</dbReference>
<dbReference type="Proteomes" id="UP000316614">
    <property type="component" value="Chromosome"/>
</dbReference>
<dbReference type="InterPro" id="IPR011250">
    <property type="entry name" value="OMP/PagP_B-barrel"/>
</dbReference>
<organism evidence="4 5">
    <name type="scientific">Echinicola soli</name>
    <dbReference type="NCBI Taxonomy" id="2591634"/>
    <lineage>
        <taxon>Bacteria</taxon>
        <taxon>Pseudomonadati</taxon>
        <taxon>Bacteroidota</taxon>
        <taxon>Cytophagia</taxon>
        <taxon>Cytophagales</taxon>
        <taxon>Cyclobacteriaceae</taxon>
        <taxon>Echinicola</taxon>
    </lineage>
</organism>